<dbReference type="AlphaFoldDB" id="A0A0A9EDI9"/>
<reference evidence="1" key="2">
    <citation type="journal article" date="2015" name="Data Brief">
        <title>Shoot transcriptome of the giant reed, Arundo donax.</title>
        <authorList>
            <person name="Barrero R.A."/>
            <person name="Guerrero F.D."/>
            <person name="Moolhuijzen P."/>
            <person name="Goolsby J.A."/>
            <person name="Tidwell J."/>
            <person name="Bellgard S.E."/>
            <person name="Bellgard M.I."/>
        </authorList>
    </citation>
    <scope>NUCLEOTIDE SEQUENCE</scope>
    <source>
        <tissue evidence="1">Shoot tissue taken approximately 20 cm above the soil surface</tissue>
    </source>
</reference>
<name>A0A0A9EDI9_ARUDO</name>
<evidence type="ECO:0000313" key="1">
    <source>
        <dbReference type="EMBL" id="JAD95955.1"/>
    </source>
</evidence>
<sequence length="26" mass="3087">MHFLMISYISSQMILVSSAQMRVHYL</sequence>
<dbReference type="EMBL" id="GBRH01201940">
    <property type="protein sequence ID" value="JAD95955.1"/>
    <property type="molecule type" value="Transcribed_RNA"/>
</dbReference>
<protein>
    <submittedName>
        <fullName evidence="1">Uncharacterized protein</fullName>
    </submittedName>
</protein>
<organism evidence="1">
    <name type="scientific">Arundo donax</name>
    <name type="common">Giant reed</name>
    <name type="synonym">Donax arundinaceus</name>
    <dbReference type="NCBI Taxonomy" id="35708"/>
    <lineage>
        <taxon>Eukaryota</taxon>
        <taxon>Viridiplantae</taxon>
        <taxon>Streptophyta</taxon>
        <taxon>Embryophyta</taxon>
        <taxon>Tracheophyta</taxon>
        <taxon>Spermatophyta</taxon>
        <taxon>Magnoliopsida</taxon>
        <taxon>Liliopsida</taxon>
        <taxon>Poales</taxon>
        <taxon>Poaceae</taxon>
        <taxon>PACMAD clade</taxon>
        <taxon>Arundinoideae</taxon>
        <taxon>Arundineae</taxon>
        <taxon>Arundo</taxon>
    </lineage>
</organism>
<reference evidence="1" key="1">
    <citation type="submission" date="2014-09" db="EMBL/GenBank/DDBJ databases">
        <authorList>
            <person name="Magalhaes I.L.F."/>
            <person name="Oliveira U."/>
            <person name="Santos F.R."/>
            <person name="Vidigal T.H.D.A."/>
            <person name="Brescovit A.D."/>
            <person name="Santos A.J."/>
        </authorList>
    </citation>
    <scope>NUCLEOTIDE SEQUENCE</scope>
    <source>
        <tissue evidence="1">Shoot tissue taken approximately 20 cm above the soil surface</tissue>
    </source>
</reference>
<accession>A0A0A9EDI9</accession>
<proteinExistence type="predicted"/>